<dbReference type="VEuPathDB" id="FungiDB:GMDG_02397"/>
<dbReference type="Proteomes" id="UP000077154">
    <property type="component" value="Unassembled WGS sequence"/>
</dbReference>
<evidence type="ECO:0000313" key="1">
    <source>
        <dbReference type="EMBL" id="OAF60938.1"/>
    </source>
</evidence>
<dbReference type="RefSeq" id="XP_024326219.1">
    <property type="nucleotide sequence ID" value="XM_024466077.1"/>
</dbReference>
<dbReference type="EMBL" id="KV441390">
    <property type="protein sequence ID" value="OAF60938.1"/>
    <property type="molecule type" value="Genomic_DNA"/>
</dbReference>
<dbReference type="AlphaFoldDB" id="A0A177AFQ5"/>
<dbReference type="GeneID" id="36285496"/>
<name>A0A177AFQ5_9PEZI</name>
<organism evidence="1">
    <name type="scientific">Pseudogymnoascus destructans</name>
    <dbReference type="NCBI Taxonomy" id="655981"/>
    <lineage>
        <taxon>Eukaryota</taxon>
        <taxon>Fungi</taxon>
        <taxon>Dikarya</taxon>
        <taxon>Ascomycota</taxon>
        <taxon>Pezizomycotina</taxon>
        <taxon>Leotiomycetes</taxon>
        <taxon>Thelebolales</taxon>
        <taxon>Thelebolaceae</taxon>
        <taxon>Pseudogymnoascus</taxon>
    </lineage>
</organism>
<dbReference type="OrthoDB" id="5354164at2759"/>
<accession>A0A177AFQ5</accession>
<gene>
    <name evidence="1" type="ORF">VC83_02413</name>
</gene>
<sequence>MLVLGLGYGFEAAALRQRDPYVEALEGVELLLSGSPQKMQSGELLLGLSAWHLYPDLNVLDVATAIVRQQDRLVPAYGILTIGFKRGDDYDVRGLQWSLPLAHLRYYAIRSHAPDMSLLKDPDCLQMSFTRLRTWRLGHLRCYR</sequence>
<proteinExistence type="predicted"/>
<protein>
    <submittedName>
        <fullName evidence="1">Uncharacterized protein</fullName>
    </submittedName>
</protein>
<reference evidence="1" key="1">
    <citation type="submission" date="2016-03" db="EMBL/GenBank/DDBJ databases">
        <title>Updated assembly of Pseudogymnoascus destructans, the fungus causing white-nose syndrome of bats.</title>
        <authorList>
            <person name="Palmer J.M."/>
            <person name="Drees K.P."/>
            <person name="Foster J.T."/>
            <person name="Lindner D.L."/>
        </authorList>
    </citation>
    <scope>NUCLEOTIDE SEQUENCE [LARGE SCALE GENOMIC DNA]</scope>
    <source>
        <strain evidence="1">20631-21</strain>
    </source>
</reference>